<evidence type="ECO:0000256" key="2">
    <source>
        <dbReference type="SAM" id="SignalP"/>
    </source>
</evidence>
<gene>
    <name evidence="3" type="ORF">DD666_06870</name>
</gene>
<dbReference type="CDD" id="cd07012">
    <property type="entry name" value="PBP2_Bug_TTT"/>
    <property type="match status" value="1"/>
</dbReference>
<dbReference type="Pfam" id="PF03401">
    <property type="entry name" value="TctC"/>
    <property type="match status" value="1"/>
</dbReference>
<name>A0A356LDP8_9BURK</name>
<dbReference type="PIRSF" id="PIRSF017082">
    <property type="entry name" value="YflP"/>
    <property type="match status" value="1"/>
</dbReference>
<keyword evidence="2" id="KW-0732">Signal</keyword>
<sequence>MSLNSRAKRLGSAAMGLFFMGAMMTAGTAHAQQADEKKWQPSKGEFIVPAGPGGALDTAARMISHMLQKEKLYPNLVVVNNPGGNMAIALNALDKHKGDGNYVMTSISSLMNQEILGKIQHKLSDYTEIVTLFDEYVAIAVRANSPYKNIHDLIAKFKASPGELNVGVATSIGNHIHVGLASPLKVAGVDISKMTVVPYKSSTESITALQGGHLDVVAATTPNLVGLTKSGAIRVLAIGAPERLSEPFENVPTWVEEGINVVPSSAQGVLGPKDMPKEQLDVWVNMLTTIAATDEWKAFVAKNHWREHFLGPEATREYRAGEYKQIRSVLTDLGLVKK</sequence>
<organism evidence="3 4">
    <name type="scientific">Advenella kashmirensis</name>
    <dbReference type="NCBI Taxonomy" id="310575"/>
    <lineage>
        <taxon>Bacteria</taxon>
        <taxon>Pseudomonadati</taxon>
        <taxon>Pseudomonadota</taxon>
        <taxon>Betaproteobacteria</taxon>
        <taxon>Burkholderiales</taxon>
        <taxon>Alcaligenaceae</taxon>
    </lineage>
</organism>
<dbReference type="InterPro" id="IPR042100">
    <property type="entry name" value="Bug_dom1"/>
</dbReference>
<evidence type="ECO:0000313" key="3">
    <source>
        <dbReference type="EMBL" id="HBP29120.1"/>
    </source>
</evidence>
<dbReference type="PANTHER" id="PTHR42928:SF3">
    <property type="entry name" value="UPF0065 PROTEIN YFLP"/>
    <property type="match status" value="1"/>
</dbReference>
<comment type="similarity">
    <text evidence="1">Belongs to the UPF0065 (bug) family.</text>
</comment>
<dbReference type="AlphaFoldDB" id="A0A356LDP8"/>
<dbReference type="Gene3D" id="3.40.190.150">
    <property type="entry name" value="Bordetella uptake gene, domain 1"/>
    <property type="match status" value="1"/>
</dbReference>
<proteinExistence type="inferred from homology"/>
<dbReference type="InterPro" id="IPR005064">
    <property type="entry name" value="BUG"/>
</dbReference>
<comment type="caution">
    <text evidence="3">The sequence shown here is derived from an EMBL/GenBank/DDBJ whole genome shotgun (WGS) entry which is preliminary data.</text>
</comment>
<feature type="chain" id="PRO_5016560910" evidence="2">
    <location>
        <begin position="32"/>
        <end position="338"/>
    </location>
</feature>
<accession>A0A356LDP8</accession>
<dbReference type="Gene3D" id="3.40.190.10">
    <property type="entry name" value="Periplasmic binding protein-like II"/>
    <property type="match status" value="1"/>
</dbReference>
<dbReference type="PANTHER" id="PTHR42928">
    <property type="entry name" value="TRICARBOXYLATE-BINDING PROTEIN"/>
    <property type="match status" value="1"/>
</dbReference>
<evidence type="ECO:0000256" key="1">
    <source>
        <dbReference type="ARBA" id="ARBA00006987"/>
    </source>
</evidence>
<feature type="signal peptide" evidence="2">
    <location>
        <begin position="1"/>
        <end position="31"/>
    </location>
</feature>
<dbReference type="SUPFAM" id="SSF53850">
    <property type="entry name" value="Periplasmic binding protein-like II"/>
    <property type="match status" value="1"/>
</dbReference>
<dbReference type="Proteomes" id="UP000264036">
    <property type="component" value="Unassembled WGS sequence"/>
</dbReference>
<reference evidence="3 4" key="1">
    <citation type="journal article" date="2018" name="Nat. Biotechnol.">
        <title>A standardized bacterial taxonomy based on genome phylogeny substantially revises the tree of life.</title>
        <authorList>
            <person name="Parks D.H."/>
            <person name="Chuvochina M."/>
            <person name="Waite D.W."/>
            <person name="Rinke C."/>
            <person name="Skarshewski A."/>
            <person name="Chaumeil P.A."/>
            <person name="Hugenholtz P."/>
        </authorList>
    </citation>
    <scope>NUCLEOTIDE SEQUENCE [LARGE SCALE GENOMIC DNA]</scope>
    <source>
        <strain evidence="3">UBA10707</strain>
    </source>
</reference>
<protein>
    <submittedName>
        <fullName evidence="3">Tripartite tricarboxylate transporter substrate binding protein</fullName>
    </submittedName>
</protein>
<dbReference type="EMBL" id="DOEK01000016">
    <property type="protein sequence ID" value="HBP29120.1"/>
    <property type="molecule type" value="Genomic_DNA"/>
</dbReference>
<evidence type="ECO:0000313" key="4">
    <source>
        <dbReference type="Proteomes" id="UP000264036"/>
    </source>
</evidence>